<feature type="domain" description="DUF985" evidence="1">
    <location>
        <begin position="13"/>
        <end position="161"/>
    </location>
</feature>
<dbReference type="InterPro" id="IPR039935">
    <property type="entry name" value="YML079W-like"/>
</dbReference>
<evidence type="ECO:0000259" key="1">
    <source>
        <dbReference type="Pfam" id="PF06172"/>
    </source>
</evidence>
<proteinExistence type="predicted"/>
<protein>
    <submittedName>
        <fullName evidence="2">Cupin domain-containing protein</fullName>
    </submittedName>
</protein>
<dbReference type="InterPro" id="IPR009327">
    <property type="entry name" value="Cupin_DUF985"/>
</dbReference>
<dbReference type="RefSeq" id="WP_210509274.1">
    <property type="nucleotide sequence ID" value="NZ_JAFIDN010000001.1"/>
</dbReference>
<gene>
    <name evidence="2" type="ORF">NATSA_00005</name>
</gene>
<comment type="caution">
    <text evidence="2">The sequence shown here is derived from an EMBL/GenBank/DDBJ whole genome shotgun (WGS) entry which is preliminary data.</text>
</comment>
<sequence length="180" mass="20738">MSDNISQQFTGDYWYKKLKLKPHPEGGYYREVYRSSELVKAEHLPERFKGARTFSTAIYFMLTIGERSRVHRIKSDEVWHFYRGLPLVIHMFGSNGSYNAVRLGSNPERGERYQYMVPAGTWFGVTVDESETGSDETVREDYSLAGCTVAPGFDFEDFEMAGDQILSAYPGYQDVLRRLL</sequence>
<reference evidence="2" key="1">
    <citation type="submission" date="2021-02" db="EMBL/GenBank/DDBJ databases">
        <title>Natronogracilivirga saccharolytica gen. nov. sp. nov. a new anaerobic, haloalkiliphilic carbohydrate-fermenting bacterium from soda lake and proposing of Cyclonatronumiaceae fam. nov. in the phylum Balneolaeota.</title>
        <authorList>
            <person name="Zhilina T.N."/>
            <person name="Sorokin D.Y."/>
            <person name="Zavarzina D.G."/>
            <person name="Toshchakov S.V."/>
            <person name="Kublanov I.V."/>
        </authorList>
    </citation>
    <scope>NUCLEOTIDE SEQUENCE</scope>
    <source>
        <strain evidence="2">Z-1702</strain>
    </source>
</reference>
<dbReference type="Gene3D" id="2.60.120.10">
    <property type="entry name" value="Jelly Rolls"/>
    <property type="match status" value="1"/>
</dbReference>
<dbReference type="Proteomes" id="UP000673975">
    <property type="component" value="Unassembled WGS sequence"/>
</dbReference>
<evidence type="ECO:0000313" key="3">
    <source>
        <dbReference type="Proteomes" id="UP000673975"/>
    </source>
</evidence>
<dbReference type="InterPro" id="IPR014710">
    <property type="entry name" value="RmlC-like_jellyroll"/>
</dbReference>
<organism evidence="2 3">
    <name type="scientific">Natronogracilivirga saccharolytica</name>
    <dbReference type="NCBI Taxonomy" id="2812953"/>
    <lineage>
        <taxon>Bacteria</taxon>
        <taxon>Pseudomonadati</taxon>
        <taxon>Balneolota</taxon>
        <taxon>Balneolia</taxon>
        <taxon>Balneolales</taxon>
        <taxon>Cyclonatronaceae</taxon>
        <taxon>Natronogracilivirga</taxon>
    </lineage>
</organism>
<keyword evidence="3" id="KW-1185">Reference proteome</keyword>
<dbReference type="SUPFAM" id="SSF51182">
    <property type="entry name" value="RmlC-like cupins"/>
    <property type="match status" value="1"/>
</dbReference>
<dbReference type="EMBL" id="JAFIDN010000001">
    <property type="protein sequence ID" value="MBP3191033.1"/>
    <property type="molecule type" value="Genomic_DNA"/>
</dbReference>
<dbReference type="PANTHER" id="PTHR33387">
    <property type="entry name" value="RMLC-LIKE JELLY ROLL FOLD PROTEIN"/>
    <property type="match status" value="1"/>
</dbReference>
<dbReference type="CDD" id="cd06121">
    <property type="entry name" value="cupin_YML079wp"/>
    <property type="match status" value="1"/>
</dbReference>
<name>A0A8J7S677_9BACT</name>
<dbReference type="InterPro" id="IPR011051">
    <property type="entry name" value="RmlC_Cupin_sf"/>
</dbReference>
<dbReference type="Pfam" id="PF06172">
    <property type="entry name" value="Cupin_5"/>
    <property type="match status" value="1"/>
</dbReference>
<accession>A0A8J7S677</accession>
<dbReference type="AlphaFoldDB" id="A0A8J7S677"/>
<evidence type="ECO:0000313" key="2">
    <source>
        <dbReference type="EMBL" id="MBP3191033.1"/>
    </source>
</evidence>
<dbReference type="PANTHER" id="PTHR33387:SF3">
    <property type="entry name" value="DUF985 DOMAIN-CONTAINING PROTEIN"/>
    <property type="match status" value="1"/>
</dbReference>